<evidence type="ECO:0000256" key="2">
    <source>
        <dbReference type="ARBA" id="ARBA00005801"/>
    </source>
</evidence>
<keyword evidence="5 7" id="KW-1133">Transmembrane helix</keyword>
<feature type="transmembrane region" description="Helical" evidence="7">
    <location>
        <begin position="99"/>
        <end position="119"/>
    </location>
</feature>
<feature type="transmembrane region" description="Helical" evidence="7">
    <location>
        <begin position="73"/>
        <end position="93"/>
    </location>
</feature>
<keyword evidence="4 7" id="KW-0812">Transmembrane</keyword>
<evidence type="ECO:0000256" key="4">
    <source>
        <dbReference type="ARBA" id="ARBA00022692"/>
    </source>
</evidence>
<proteinExistence type="inferred from homology"/>
<sequence>MVFIYFYLFVLGCVLGSFYNVVGLRVPQNLSIVRPGSHCTSCKKMLGPFELVPVISYAVFWGKCKHCGSRISPIYPSIELATGILFVFAFYKLGFTWELLIALTLISLLVIIFVSDLAYMLIPDKVLIFFAVLIAAERIFVPLDPWWDMLAGAIFGFSLLFLIALISRGGMGGGDIKLYFVIGLALGFKLTLLSFFAATLLGALYGVGVIVAGKFKKGQAIPFGPFIALGTLLCFFYGERIMEWYVNSFLS</sequence>
<evidence type="ECO:0000313" key="11">
    <source>
        <dbReference type="Proteomes" id="UP000264541"/>
    </source>
</evidence>
<feature type="domain" description="Prepilin type IV endopeptidase peptidase" evidence="8">
    <location>
        <begin position="104"/>
        <end position="207"/>
    </location>
</feature>
<evidence type="ECO:0000256" key="6">
    <source>
        <dbReference type="ARBA" id="ARBA00023136"/>
    </source>
</evidence>
<comment type="similarity">
    <text evidence="2">Belongs to the peptidase A24 family.</text>
</comment>
<evidence type="ECO:0000256" key="3">
    <source>
        <dbReference type="ARBA" id="ARBA00022475"/>
    </source>
</evidence>
<evidence type="ECO:0000256" key="5">
    <source>
        <dbReference type="ARBA" id="ARBA00022989"/>
    </source>
</evidence>
<dbReference type="InterPro" id="IPR010627">
    <property type="entry name" value="Prepilin_pept_A24_N"/>
</dbReference>
<comment type="subcellular location">
    <subcellularLocation>
        <location evidence="1">Cell membrane</location>
        <topology evidence="1">Multi-pass membrane protein</topology>
    </subcellularLocation>
</comment>
<dbReference type="RefSeq" id="WP_117324651.1">
    <property type="nucleotide sequence ID" value="NZ_QVTE01000001.1"/>
</dbReference>
<dbReference type="GO" id="GO:0005886">
    <property type="term" value="C:plasma membrane"/>
    <property type="evidence" value="ECO:0007669"/>
    <property type="project" value="UniProtKB-SubCell"/>
</dbReference>
<dbReference type="PANTHER" id="PTHR30487">
    <property type="entry name" value="TYPE 4 PREPILIN-LIKE PROTEINS LEADER PEPTIDE-PROCESSING ENZYME"/>
    <property type="match status" value="1"/>
</dbReference>
<feature type="transmembrane region" description="Helical" evidence="7">
    <location>
        <begin position="220"/>
        <end position="238"/>
    </location>
</feature>
<evidence type="ECO:0000313" key="10">
    <source>
        <dbReference type="EMBL" id="RFU71575.1"/>
    </source>
</evidence>
<dbReference type="PANTHER" id="PTHR30487:SF0">
    <property type="entry name" value="PREPILIN LEADER PEPTIDASE_N-METHYLTRANSFERASE-RELATED"/>
    <property type="match status" value="1"/>
</dbReference>
<dbReference type="Pfam" id="PF01478">
    <property type="entry name" value="Peptidase_A24"/>
    <property type="match status" value="1"/>
</dbReference>
<dbReference type="Proteomes" id="UP000264541">
    <property type="component" value="Unassembled WGS sequence"/>
</dbReference>
<dbReference type="GO" id="GO:0004190">
    <property type="term" value="F:aspartic-type endopeptidase activity"/>
    <property type="evidence" value="ECO:0007669"/>
    <property type="project" value="InterPro"/>
</dbReference>
<gene>
    <name evidence="10" type="ORF">D0469_00230</name>
</gene>
<evidence type="ECO:0000256" key="1">
    <source>
        <dbReference type="ARBA" id="ARBA00004651"/>
    </source>
</evidence>
<name>A0A372LTN6_9BACI</name>
<keyword evidence="3" id="KW-1003">Cell membrane</keyword>
<accession>A0A372LTN6</accession>
<organism evidence="10 11">
    <name type="scientific">Peribacillus saganii</name>
    <dbReference type="NCBI Taxonomy" id="2303992"/>
    <lineage>
        <taxon>Bacteria</taxon>
        <taxon>Bacillati</taxon>
        <taxon>Bacillota</taxon>
        <taxon>Bacilli</taxon>
        <taxon>Bacillales</taxon>
        <taxon>Bacillaceae</taxon>
        <taxon>Peribacillus</taxon>
    </lineage>
</organism>
<dbReference type="Pfam" id="PF06750">
    <property type="entry name" value="A24_N_bact"/>
    <property type="match status" value="1"/>
</dbReference>
<dbReference type="InterPro" id="IPR000045">
    <property type="entry name" value="Prepilin_IV_endopep_pep"/>
</dbReference>
<evidence type="ECO:0000256" key="7">
    <source>
        <dbReference type="SAM" id="Phobius"/>
    </source>
</evidence>
<dbReference type="InterPro" id="IPR050882">
    <property type="entry name" value="Prepilin_peptidase/N-MTase"/>
</dbReference>
<feature type="transmembrane region" description="Helical" evidence="7">
    <location>
        <begin position="149"/>
        <end position="166"/>
    </location>
</feature>
<keyword evidence="11" id="KW-1185">Reference proteome</keyword>
<feature type="domain" description="Prepilin peptidase A24 N-terminal" evidence="9">
    <location>
        <begin position="10"/>
        <end position="92"/>
    </location>
</feature>
<keyword evidence="6 7" id="KW-0472">Membrane</keyword>
<reference evidence="10 11" key="1">
    <citation type="submission" date="2018-08" db="EMBL/GenBank/DDBJ databases">
        <title>Bacillus chawlae sp. nov., Bacillus glennii sp. nov., and Bacillus saganii sp. nov. Isolated from the Vehicle Assembly Building at Kennedy Space Center where the Viking Spacecraft were Assembled.</title>
        <authorList>
            <person name="Seuylemezian A."/>
            <person name="Vaishampayan P."/>
        </authorList>
    </citation>
    <scope>NUCLEOTIDE SEQUENCE [LARGE SCALE GENOMIC DNA]</scope>
    <source>
        <strain evidence="10 11">V47-23a</strain>
    </source>
</reference>
<protein>
    <submittedName>
        <fullName evidence="10">Prepilin peptidase</fullName>
    </submittedName>
</protein>
<evidence type="ECO:0000259" key="8">
    <source>
        <dbReference type="Pfam" id="PF01478"/>
    </source>
</evidence>
<dbReference type="AlphaFoldDB" id="A0A372LTN6"/>
<dbReference type="Gene3D" id="1.20.120.1220">
    <property type="match status" value="1"/>
</dbReference>
<feature type="transmembrane region" description="Helical" evidence="7">
    <location>
        <begin position="6"/>
        <end position="24"/>
    </location>
</feature>
<comment type="caution">
    <text evidence="10">The sequence shown here is derived from an EMBL/GenBank/DDBJ whole genome shotgun (WGS) entry which is preliminary data.</text>
</comment>
<feature type="transmembrane region" description="Helical" evidence="7">
    <location>
        <begin position="178"/>
        <end position="208"/>
    </location>
</feature>
<dbReference type="EMBL" id="QVTE01000001">
    <property type="protein sequence ID" value="RFU71575.1"/>
    <property type="molecule type" value="Genomic_DNA"/>
</dbReference>
<dbReference type="GO" id="GO:0006465">
    <property type="term" value="P:signal peptide processing"/>
    <property type="evidence" value="ECO:0007669"/>
    <property type="project" value="TreeGrafter"/>
</dbReference>
<dbReference type="OrthoDB" id="9789291at2"/>
<evidence type="ECO:0000259" key="9">
    <source>
        <dbReference type="Pfam" id="PF06750"/>
    </source>
</evidence>